<accession>A0A1M5BV73</accession>
<evidence type="ECO:0000256" key="1">
    <source>
        <dbReference type="SAM" id="Phobius"/>
    </source>
</evidence>
<organism evidence="2 3">
    <name type="scientific">Flavisolibacter ginsengisoli DSM 18119</name>
    <dbReference type="NCBI Taxonomy" id="1121884"/>
    <lineage>
        <taxon>Bacteria</taxon>
        <taxon>Pseudomonadati</taxon>
        <taxon>Bacteroidota</taxon>
        <taxon>Chitinophagia</taxon>
        <taxon>Chitinophagales</taxon>
        <taxon>Chitinophagaceae</taxon>
        <taxon>Flavisolibacter</taxon>
    </lineage>
</organism>
<evidence type="ECO:0000313" key="3">
    <source>
        <dbReference type="Proteomes" id="UP000184048"/>
    </source>
</evidence>
<keyword evidence="1" id="KW-0472">Membrane</keyword>
<keyword evidence="1" id="KW-1133">Transmembrane helix</keyword>
<reference evidence="2 3" key="1">
    <citation type="submission" date="2016-11" db="EMBL/GenBank/DDBJ databases">
        <authorList>
            <person name="Jaros S."/>
            <person name="Januszkiewicz K."/>
            <person name="Wedrychowicz H."/>
        </authorList>
    </citation>
    <scope>NUCLEOTIDE SEQUENCE [LARGE SCALE GENOMIC DNA]</scope>
    <source>
        <strain evidence="2 3">DSM 18119</strain>
    </source>
</reference>
<dbReference type="AlphaFoldDB" id="A0A1M5BV73"/>
<dbReference type="RefSeq" id="WP_072835858.1">
    <property type="nucleotide sequence ID" value="NZ_FQUU01000011.1"/>
</dbReference>
<protein>
    <submittedName>
        <fullName evidence="2">Uncharacterized protein</fullName>
    </submittedName>
</protein>
<gene>
    <name evidence="2" type="ORF">SAMN02745131_02692</name>
</gene>
<dbReference type="Proteomes" id="UP000184048">
    <property type="component" value="Unassembled WGS sequence"/>
</dbReference>
<evidence type="ECO:0000313" key="2">
    <source>
        <dbReference type="EMBL" id="SHF46345.1"/>
    </source>
</evidence>
<feature type="transmembrane region" description="Helical" evidence="1">
    <location>
        <begin position="20"/>
        <end position="37"/>
    </location>
</feature>
<sequence>MFLYPERTRRGRIGEEWGRLLYLWAEAVTFFLLQFFIDTPFSSPGDPGIISSSKSLCIQNSLTLSAAWLLPGFSLAAV</sequence>
<dbReference type="STRING" id="1121884.SAMN02745131_02692"/>
<name>A0A1M5BV73_9BACT</name>
<dbReference type="EMBL" id="FQUU01000011">
    <property type="protein sequence ID" value="SHF46345.1"/>
    <property type="molecule type" value="Genomic_DNA"/>
</dbReference>
<keyword evidence="1" id="KW-0812">Transmembrane</keyword>
<proteinExistence type="predicted"/>
<keyword evidence="3" id="KW-1185">Reference proteome</keyword>